<comment type="caution">
    <text evidence="1">The sequence shown here is derived from an EMBL/GenBank/DDBJ whole genome shotgun (WGS) entry which is preliminary data.</text>
</comment>
<organism evidence="1 2">
    <name type="scientific">Paenibacillus elgii</name>
    <dbReference type="NCBI Taxonomy" id="189691"/>
    <lineage>
        <taxon>Bacteria</taxon>
        <taxon>Bacillati</taxon>
        <taxon>Bacillota</taxon>
        <taxon>Bacilli</taxon>
        <taxon>Bacillales</taxon>
        <taxon>Paenibacillaceae</taxon>
        <taxon>Paenibacillus</taxon>
    </lineage>
</organism>
<accession>A0A163UH68</accession>
<dbReference type="EMBL" id="LQRA01000094">
    <property type="protein sequence ID" value="KZE73323.1"/>
    <property type="molecule type" value="Genomic_DNA"/>
</dbReference>
<evidence type="ECO:0000313" key="2">
    <source>
        <dbReference type="Proteomes" id="UP000076563"/>
    </source>
</evidence>
<dbReference type="STRING" id="1007103.GCA_000213315_03466"/>
<gene>
    <name evidence="1" type="ORF">AV654_32675</name>
</gene>
<dbReference type="AlphaFoldDB" id="A0A163UH68"/>
<keyword evidence="2" id="KW-1185">Reference proteome</keyword>
<name>A0A163UH68_9BACL</name>
<dbReference type="Proteomes" id="UP000076563">
    <property type="component" value="Unassembled WGS sequence"/>
</dbReference>
<protein>
    <submittedName>
        <fullName evidence="1">Uncharacterized protein</fullName>
    </submittedName>
</protein>
<dbReference type="OrthoDB" id="2661102at2"/>
<sequence>MKRLISQYLFLILGGAIILLGMVFAGITFLNHNPVNDRVMISVPGAKEVFLKAGKHHLFYEFDSKQFNLGVLQLKKEEKFNNITNLVTVKISKVSDNKEILLAKDSSMNFTFNDTRGESLYSFEVVEEGDYRVEINPTIELPKAITFSIVGDLANSLLGVFKHAGIVVSMSISISADRVVHVCQRSKKEETFNTVSRL</sequence>
<evidence type="ECO:0000313" key="1">
    <source>
        <dbReference type="EMBL" id="KZE73323.1"/>
    </source>
</evidence>
<dbReference type="eggNOG" id="ENOG50306X3">
    <property type="taxonomic scope" value="Bacteria"/>
</dbReference>
<proteinExistence type="predicted"/>
<reference evidence="2" key="1">
    <citation type="submission" date="2016-01" db="EMBL/GenBank/DDBJ databases">
        <title>Draft genome of Chromobacterium sp. F49.</title>
        <authorList>
            <person name="Hong K.W."/>
        </authorList>
    </citation>
    <scope>NUCLEOTIDE SEQUENCE [LARGE SCALE GENOMIC DNA]</scope>
    <source>
        <strain evidence="2">M63</strain>
    </source>
</reference>
<dbReference type="RefSeq" id="WP_063187085.1">
    <property type="nucleotide sequence ID" value="NZ_LQRA01000094.1"/>
</dbReference>